<dbReference type="PaxDb" id="67767-A0A0J7N8N1"/>
<dbReference type="STRING" id="67767.A0A0J7N8N1"/>
<dbReference type="AlphaFoldDB" id="A0A0J7N8N1"/>
<dbReference type="EMBL" id="LBMM01008283">
    <property type="protein sequence ID" value="KMQ89005.1"/>
    <property type="molecule type" value="Genomic_DNA"/>
</dbReference>
<comment type="caution">
    <text evidence="2">The sequence shown here is derived from an EMBL/GenBank/DDBJ whole genome shotgun (WGS) entry which is preliminary data.</text>
</comment>
<organism evidence="2 3">
    <name type="scientific">Lasius niger</name>
    <name type="common">Black garden ant</name>
    <dbReference type="NCBI Taxonomy" id="67767"/>
    <lineage>
        <taxon>Eukaryota</taxon>
        <taxon>Metazoa</taxon>
        <taxon>Ecdysozoa</taxon>
        <taxon>Arthropoda</taxon>
        <taxon>Hexapoda</taxon>
        <taxon>Insecta</taxon>
        <taxon>Pterygota</taxon>
        <taxon>Neoptera</taxon>
        <taxon>Endopterygota</taxon>
        <taxon>Hymenoptera</taxon>
        <taxon>Apocrita</taxon>
        <taxon>Aculeata</taxon>
        <taxon>Formicoidea</taxon>
        <taxon>Formicidae</taxon>
        <taxon>Formicinae</taxon>
        <taxon>Lasius</taxon>
        <taxon>Lasius</taxon>
    </lineage>
</organism>
<reference evidence="2 3" key="1">
    <citation type="submission" date="2015-04" db="EMBL/GenBank/DDBJ databases">
        <title>Lasius niger genome sequencing.</title>
        <authorList>
            <person name="Konorov E.A."/>
            <person name="Nikitin M.A."/>
            <person name="Kirill M.V."/>
            <person name="Chang P."/>
        </authorList>
    </citation>
    <scope>NUCLEOTIDE SEQUENCE [LARGE SCALE GENOMIC DNA]</scope>
    <source>
        <tissue evidence="2">Whole</tissue>
    </source>
</reference>
<gene>
    <name evidence="2" type="ORF">RF55_11415</name>
</gene>
<feature type="domain" description="Retroviral polymerase SH3-like" evidence="1">
    <location>
        <begin position="16"/>
        <end position="72"/>
    </location>
</feature>
<evidence type="ECO:0000259" key="1">
    <source>
        <dbReference type="Pfam" id="PF25597"/>
    </source>
</evidence>
<protein>
    <submittedName>
        <fullName evidence="2">Retrotransposon expressed</fullName>
    </submittedName>
</protein>
<dbReference type="Pfam" id="PF25597">
    <property type="entry name" value="SH3_retrovirus"/>
    <property type="match status" value="1"/>
</dbReference>
<accession>A0A0J7N8N1</accession>
<dbReference type="OrthoDB" id="7695579at2759"/>
<name>A0A0J7N8N1_LASNI</name>
<dbReference type="Proteomes" id="UP000036403">
    <property type="component" value="Unassembled WGS sequence"/>
</dbReference>
<evidence type="ECO:0000313" key="3">
    <source>
        <dbReference type="Proteomes" id="UP000036403"/>
    </source>
</evidence>
<evidence type="ECO:0000313" key="2">
    <source>
        <dbReference type="EMBL" id="KMQ89005.1"/>
    </source>
</evidence>
<sequence>MDRRPPRLDHMRIFGSTVYVLDKNTNKDKFDARSNKGIFIGYPEESKGYRVWFPDSRKIIIARDVKFLEKTPEAPENLDEIDFLEKSKQVRVMESTDEGTPNVDGSNSRLPCLCPHAVTKIWRFRGR</sequence>
<dbReference type="InterPro" id="IPR057670">
    <property type="entry name" value="SH3_retrovirus"/>
</dbReference>
<proteinExistence type="predicted"/>
<keyword evidence="3" id="KW-1185">Reference proteome</keyword>